<reference evidence="2 5" key="2">
    <citation type="journal article" date="2018" name="Int. J. Syst. Evol. Microbiol.">
        <title>Pseudooceanicola lipolyticus sp. nov., a marine alphaproteobacterium, reclassification of Oceanicola flagellatus as Pseudooceanicola flagellatus comb. nov. and emended description of the genus Pseudooceanicola.</title>
        <authorList>
            <person name="Huang M.-M."/>
            <person name="Guo L.-L."/>
            <person name="Wu Y.-H."/>
            <person name="Lai Q.-L."/>
            <person name="Shao Z.-Z."/>
            <person name="Wang C.-S."/>
            <person name="Wu M."/>
            <person name="Xu X.-W."/>
        </authorList>
    </citation>
    <scope>NUCLEOTIDE SEQUENCE [LARGE SCALE GENOMIC DNA]</scope>
    <source>
        <strain evidence="2 5">Ar-45</strain>
    </source>
</reference>
<accession>A0A285IED3</accession>
<reference evidence="3 4" key="1">
    <citation type="submission" date="2017-09" db="EMBL/GenBank/DDBJ databases">
        <authorList>
            <person name="Ehlers B."/>
            <person name="Leendertz F.H."/>
        </authorList>
    </citation>
    <scope>NUCLEOTIDE SEQUENCE [LARGE SCALE GENOMIC DNA]</scope>
    <source>
        <strain evidence="3 4">CGMCC 1.12662</strain>
    </source>
</reference>
<feature type="transmembrane region" description="Helical" evidence="1">
    <location>
        <begin position="62"/>
        <end position="91"/>
    </location>
</feature>
<feature type="transmembrane region" description="Helical" evidence="1">
    <location>
        <begin position="147"/>
        <end position="167"/>
    </location>
</feature>
<dbReference type="RefSeq" id="WP_097144732.1">
    <property type="nucleotide sequence ID" value="NZ_OBEA01000002.1"/>
</dbReference>
<evidence type="ECO:0000256" key="1">
    <source>
        <dbReference type="SAM" id="Phobius"/>
    </source>
</evidence>
<evidence type="ECO:0000313" key="3">
    <source>
        <dbReference type="EMBL" id="SNY46293.1"/>
    </source>
</evidence>
<organism evidence="3 4">
    <name type="scientific">Pseudooceanicola antarcticus</name>
    <dbReference type="NCBI Taxonomy" id="1247613"/>
    <lineage>
        <taxon>Bacteria</taxon>
        <taxon>Pseudomonadati</taxon>
        <taxon>Pseudomonadota</taxon>
        <taxon>Alphaproteobacteria</taxon>
        <taxon>Rhodobacterales</taxon>
        <taxon>Paracoccaceae</taxon>
        <taxon>Pseudooceanicola</taxon>
    </lineage>
</organism>
<keyword evidence="5" id="KW-1185">Reference proteome</keyword>
<proteinExistence type="predicted"/>
<sequence>MAEPIRASAPRRWALRAAYAGLCLVLIMGSLLPLQTRPALWAGPDLLLCLTMVWSLRRPELAPLPVIAGIFFLADLLQMRPPGLMAALATFVVHRMQRRARRMRDRAFMTEWVTASLGIMLVLMGYWVILGLFLLDRPPLPVMLSQLAATILVYPLLAGLSAALFGLRRAALGEVDSLGHRL</sequence>
<dbReference type="EMBL" id="PGTD01000016">
    <property type="protein sequence ID" value="PJE29183.1"/>
    <property type="molecule type" value="Genomic_DNA"/>
</dbReference>
<protein>
    <submittedName>
        <fullName evidence="3">Rod shape-determining protein MreD</fullName>
    </submittedName>
</protein>
<dbReference type="Proteomes" id="UP000231655">
    <property type="component" value="Unassembled WGS sequence"/>
</dbReference>
<gene>
    <name evidence="2" type="ORF">CVM39_12160</name>
    <name evidence="3" type="ORF">SAMN06297129_0931</name>
</gene>
<keyword evidence="1" id="KW-0472">Membrane</keyword>
<evidence type="ECO:0000313" key="2">
    <source>
        <dbReference type="EMBL" id="PJE29183.1"/>
    </source>
</evidence>
<evidence type="ECO:0000313" key="5">
    <source>
        <dbReference type="Proteomes" id="UP000231702"/>
    </source>
</evidence>
<dbReference type="OrthoDB" id="7629477at2"/>
<feature type="transmembrane region" description="Helical" evidence="1">
    <location>
        <begin position="112"/>
        <end position="135"/>
    </location>
</feature>
<feature type="transmembrane region" description="Helical" evidence="1">
    <location>
        <begin position="13"/>
        <end position="32"/>
    </location>
</feature>
<dbReference type="EMBL" id="OBEA01000002">
    <property type="protein sequence ID" value="SNY46293.1"/>
    <property type="molecule type" value="Genomic_DNA"/>
</dbReference>
<dbReference type="AlphaFoldDB" id="A0A285IED3"/>
<dbReference type="Proteomes" id="UP000231702">
    <property type="component" value="Unassembled WGS sequence"/>
</dbReference>
<name>A0A285IED3_9RHOB</name>
<evidence type="ECO:0000313" key="4">
    <source>
        <dbReference type="Proteomes" id="UP000231655"/>
    </source>
</evidence>
<keyword evidence="1" id="KW-0812">Transmembrane</keyword>
<keyword evidence="1" id="KW-1133">Transmembrane helix</keyword>